<dbReference type="Pfam" id="PF00487">
    <property type="entry name" value="FA_desaturase"/>
    <property type="match status" value="1"/>
</dbReference>
<name>A0A1I5KIF4_9PSEU</name>
<accession>A0A1I5KIF4</accession>
<feature type="transmembrane region" description="Helical" evidence="1">
    <location>
        <begin position="68"/>
        <end position="88"/>
    </location>
</feature>
<dbReference type="RefSeq" id="WP_093573568.1">
    <property type="nucleotide sequence ID" value="NZ_FOWC01000003.1"/>
</dbReference>
<gene>
    <name evidence="3" type="ORF">SAMN05421854_103201</name>
</gene>
<evidence type="ECO:0000313" key="3">
    <source>
        <dbReference type="EMBL" id="SFO84593.1"/>
    </source>
</evidence>
<dbReference type="PANTHER" id="PTHR19353:SF19">
    <property type="entry name" value="DELTA(5) FATTY ACID DESATURASE C-RELATED"/>
    <property type="match status" value="1"/>
</dbReference>
<dbReference type="STRING" id="112413.SAMN05421854_103201"/>
<evidence type="ECO:0000256" key="1">
    <source>
        <dbReference type="SAM" id="Phobius"/>
    </source>
</evidence>
<feature type="domain" description="Fatty acid desaturase" evidence="2">
    <location>
        <begin position="67"/>
        <end position="323"/>
    </location>
</feature>
<dbReference type="PANTHER" id="PTHR19353">
    <property type="entry name" value="FATTY ACID DESATURASE 2"/>
    <property type="match status" value="1"/>
</dbReference>
<evidence type="ECO:0000313" key="4">
    <source>
        <dbReference type="Proteomes" id="UP000199137"/>
    </source>
</evidence>
<dbReference type="OrthoDB" id="104711at2"/>
<dbReference type="GO" id="GO:0016717">
    <property type="term" value="F:oxidoreductase activity, acting on paired donors, with oxidation of a pair of donors resulting in the reduction of molecular oxygen to two molecules of water"/>
    <property type="evidence" value="ECO:0007669"/>
    <property type="project" value="TreeGrafter"/>
</dbReference>
<dbReference type="EMBL" id="FOWC01000003">
    <property type="protein sequence ID" value="SFO84593.1"/>
    <property type="molecule type" value="Genomic_DNA"/>
</dbReference>
<dbReference type="CDD" id="cd03506">
    <property type="entry name" value="Delta6-FADS-like"/>
    <property type="match status" value="1"/>
</dbReference>
<feature type="transmembrane region" description="Helical" evidence="1">
    <location>
        <begin position="40"/>
        <end position="62"/>
    </location>
</feature>
<organism evidence="3 4">
    <name type="scientific">Amycolatopsis rubida</name>
    <dbReference type="NCBI Taxonomy" id="112413"/>
    <lineage>
        <taxon>Bacteria</taxon>
        <taxon>Bacillati</taxon>
        <taxon>Actinomycetota</taxon>
        <taxon>Actinomycetes</taxon>
        <taxon>Pseudonocardiales</taxon>
        <taxon>Pseudonocardiaceae</taxon>
        <taxon>Amycolatopsis</taxon>
    </lineage>
</organism>
<protein>
    <submittedName>
        <fullName evidence="3">Fatty acid desaturase</fullName>
    </submittedName>
</protein>
<keyword evidence="1" id="KW-0472">Membrane</keyword>
<feature type="transmembrane region" description="Helical" evidence="1">
    <location>
        <begin position="202"/>
        <end position="220"/>
    </location>
</feature>
<dbReference type="AlphaFoldDB" id="A0A1I5KIF4"/>
<dbReference type="GO" id="GO:0008610">
    <property type="term" value="P:lipid biosynthetic process"/>
    <property type="evidence" value="ECO:0007669"/>
    <property type="project" value="UniProtKB-ARBA"/>
</dbReference>
<dbReference type="InterPro" id="IPR005804">
    <property type="entry name" value="FA_desaturase_dom"/>
</dbReference>
<evidence type="ECO:0000259" key="2">
    <source>
        <dbReference type="Pfam" id="PF00487"/>
    </source>
</evidence>
<dbReference type="Proteomes" id="UP000199137">
    <property type="component" value="Unassembled WGS sequence"/>
</dbReference>
<reference evidence="3 4" key="1">
    <citation type="submission" date="2016-10" db="EMBL/GenBank/DDBJ databases">
        <authorList>
            <person name="de Groot N.N."/>
        </authorList>
    </citation>
    <scope>NUCLEOTIDE SEQUENCE [LARGE SCALE GENOMIC DNA]</scope>
    <source>
        <strain evidence="3 4">DSM 44637</strain>
    </source>
</reference>
<proteinExistence type="predicted"/>
<dbReference type="PIRSF" id="PIRSF015921">
    <property type="entry name" value="FA_sphinglp_des"/>
    <property type="match status" value="1"/>
</dbReference>
<dbReference type="InterPro" id="IPR012171">
    <property type="entry name" value="Fatty_acid_desaturase"/>
</dbReference>
<dbReference type="GO" id="GO:0016020">
    <property type="term" value="C:membrane"/>
    <property type="evidence" value="ECO:0007669"/>
    <property type="project" value="TreeGrafter"/>
</dbReference>
<keyword evidence="1" id="KW-0812">Transmembrane</keyword>
<keyword evidence="1" id="KW-1133">Transmembrane helix</keyword>
<sequence>MLTSPVTPPARNDTAAAAPRDEFGALIRLVRGEGLLERRYGYYAVKIVLTALALAAGCLVFALLGDSWWQLITAVFFAAMFTQIAFLGHDAGHNQIFRTGPANDRLGRVLGGVVGISYGWWMGKHTRHHANPNHEDEDPDLDIPLLAFTRGQSRERSGLVRWTAKHQAALFFPLLLLEGLNLHWAGVEAAWRGEIAARRTEAVLLLVHAAVYLTAVFVVLSPPVAIAFIAVHQGLWGVYMGCSFAPGHKGMPTYVRETRPDFLTRQVLTSRNVRGGRCVDFALGGLNYQIEHHLFPGMPRANLRRAQPLVRAFCTERGIEYAECGLLTTYRHVLKHLHDVSAPLRAKSAA</sequence>